<keyword evidence="4" id="KW-0488">Methylation</keyword>
<proteinExistence type="inferred from homology"/>
<keyword evidence="5" id="KW-0997">Cell inner membrane</keyword>
<name>A0ABS7T6S8_9GAMM</name>
<reference evidence="12 13" key="1">
    <citation type="submission" date="2021-09" db="EMBL/GenBank/DDBJ databases">
        <title>Lysobacter sp. 13A isolated from the river sediment.</title>
        <authorList>
            <person name="Liu H."/>
            <person name="Li S."/>
            <person name="Mao S."/>
        </authorList>
    </citation>
    <scope>NUCLEOTIDE SEQUENCE [LARGE SCALE GENOMIC DNA]</scope>
    <source>
        <strain evidence="12 13">13A</strain>
    </source>
</reference>
<dbReference type="SUPFAM" id="SSF54523">
    <property type="entry name" value="Pili subunits"/>
    <property type="match status" value="1"/>
</dbReference>
<evidence type="ECO:0000256" key="3">
    <source>
        <dbReference type="ARBA" id="ARBA00022475"/>
    </source>
</evidence>
<dbReference type="InterPro" id="IPR012902">
    <property type="entry name" value="N_methyl_site"/>
</dbReference>
<evidence type="ECO:0000256" key="10">
    <source>
        <dbReference type="ARBA" id="ARBA00030775"/>
    </source>
</evidence>
<accession>A0ABS7T6S8</accession>
<dbReference type="InterPro" id="IPR022346">
    <property type="entry name" value="T2SS_GspH"/>
</dbReference>
<dbReference type="NCBIfam" id="TIGR02532">
    <property type="entry name" value="IV_pilin_GFxxxE"/>
    <property type="match status" value="1"/>
</dbReference>
<keyword evidence="8" id="KW-0472">Membrane</keyword>
<dbReference type="PROSITE" id="PS00409">
    <property type="entry name" value="PROKAR_NTER_METHYL"/>
    <property type="match status" value="1"/>
</dbReference>
<evidence type="ECO:0000256" key="1">
    <source>
        <dbReference type="ARBA" id="ARBA00004377"/>
    </source>
</evidence>
<evidence type="ECO:0000313" key="12">
    <source>
        <dbReference type="EMBL" id="MBZ4039548.1"/>
    </source>
</evidence>
<gene>
    <name evidence="12" type="ORF">K6753_08365</name>
</gene>
<evidence type="ECO:0000256" key="7">
    <source>
        <dbReference type="ARBA" id="ARBA00022989"/>
    </source>
</evidence>
<organism evidence="12 13">
    <name type="scientific">Novilysobacter selenitireducens</name>
    <dbReference type="NCBI Taxonomy" id="2872639"/>
    <lineage>
        <taxon>Bacteria</taxon>
        <taxon>Pseudomonadati</taxon>
        <taxon>Pseudomonadota</taxon>
        <taxon>Gammaproteobacteria</taxon>
        <taxon>Lysobacterales</taxon>
        <taxon>Lysobacteraceae</taxon>
        <taxon>Novilysobacter</taxon>
    </lineage>
</organism>
<dbReference type="Gene3D" id="3.55.40.10">
    <property type="entry name" value="minor pseudopilin epsh domain"/>
    <property type="match status" value="1"/>
</dbReference>
<evidence type="ECO:0000256" key="5">
    <source>
        <dbReference type="ARBA" id="ARBA00022519"/>
    </source>
</evidence>
<dbReference type="EMBL" id="JAINZW010000003">
    <property type="protein sequence ID" value="MBZ4039548.1"/>
    <property type="molecule type" value="Genomic_DNA"/>
</dbReference>
<dbReference type="Pfam" id="PF07963">
    <property type="entry name" value="N_methyl"/>
    <property type="match status" value="1"/>
</dbReference>
<evidence type="ECO:0000259" key="11">
    <source>
        <dbReference type="Pfam" id="PF12019"/>
    </source>
</evidence>
<evidence type="ECO:0000256" key="4">
    <source>
        <dbReference type="ARBA" id="ARBA00022481"/>
    </source>
</evidence>
<evidence type="ECO:0000256" key="2">
    <source>
        <dbReference type="ARBA" id="ARBA00021549"/>
    </source>
</evidence>
<evidence type="ECO:0000313" key="13">
    <source>
        <dbReference type="Proteomes" id="UP001430954"/>
    </source>
</evidence>
<protein>
    <recommendedName>
        <fullName evidence="2">Type II secretion system protein H</fullName>
    </recommendedName>
    <alternativeName>
        <fullName evidence="10">General secretion pathway protein H</fullName>
    </alternativeName>
</protein>
<evidence type="ECO:0000256" key="6">
    <source>
        <dbReference type="ARBA" id="ARBA00022692"/>
    </source>
</evidence>
<comment type="caution">
    <text evidence="12">The sequence shown here is derived from an EMBL/GenBank/DDBJ whole genome shotgun (WGS) entry which is preliminary data.</text>
</comment>
<dbReference type="RefSeq" id="WP_223676001.1">
    <property type="nucleotide sequence ID" value="NZ_JAINZW010000003.1"/>
</dbReference>
<comment type="subcellular location">
    <subcellularLocation>
        <location evidence="1">Cell inner membrane</location>
        <topology evidence="1">Single-pass membrane protein</topology>
    </subcellularLocation>
</comment>
<dbReference type="Pfam" id="PF12019">
    <property type="entry name" value="GspH"/>
    <property type="match status" value="1"/>
</dbReference>
<feature type="domain" description="General secretion pathway GspH" evidence="11">
    <location>
        <begin position="47"/>
        <end position="160"/>
    </location>
</feature>
<comment type="similarity">
    <text evidence="9">Belongs to the GSP H family.</text>
</comment>
<keyword evidence="3" id="KW-1003">Cell membrane</keyword>
<evidence type="ECO:0000256" key="8">
    <source>
        <dbReference type="ARBA" id="ARBA00023136"/>
    </source>
</evidence>
<evidence type="ECO:0000256" key="9">
    <source>
        <dbReference type="ARBA" id="ARBA00025772"/>
    </source>
</evidence>
<keyword evidence="13" id="KW-1185">Reference proteome</keyword>
<dbReference type="InterPro" id="IPR045584">
    <property type="entry name" value="Pilin-like"/>
</dbReference>
<dbReference type="Proteomes" id="UP001430954">
    <property type="component" value="Unassembled WGS sequence"/>
</dbReference>
<sequence>MRTEHGFTLIEALVALLVSAVLLAVAVPAMSHAVSAAHAGHARTLIATTLMDAMRSATVGGAEVVTCPSLDGLSCTGAADWTVGWISFADIDGNRERGPYEPLVRREEQLEGGVKLRSTRGRTRLVFQPGGSTAGSNVTFTLCDKRGPTKAITLVMANTGHLRSGRPSTGAAEQCAYY</sequence>
<keyword evidence="7" id="KW-1133">Transmembrane helix</keyword>
<keyword evidence="6" id="KW-0812">Transmembrane</keyword>